<evidence type="ECO:0000256" key="3">
    <source>
        <dbReference type="ARBA" id="ARBA00023274"/>
    </source>
</evidence>
<dbReference type="OrthoDB" id="6275295at2759"/>
<dbReference type="InterPro" id="IPR052837">
    <property type="entry name" value="Mitoribosomal_bS21"/>
</dbReference>
<keyword evidence="6" id="KW-1185">Reference proteome</keyword>
<keyword evidence="2 5" id="KW-0689">Ribosomal protein</keyword>
<dbReference type="PANTHER" id="PTHR41237">
    <property type="entry name" value="37S RIBOSOMAL PROTEIN MRP21, MITOCHONDRIAL"/>
    <property type="match status" value="1"/>
</dbReference>
<gene>
    <name evidence="5" type="ORF">PCON_03007</name>
</gene>
<dbReference type="AlphaFoldDB" id="U4LI81"/>
<sequence length="168" mass="18768">MEFRRVIGAAAAARPVQSLFPRTVRTFSTTVRRAADEGKPATKTPHPYSILDAFSSGSQAPRHRAAGTGGMFGRNTMPIAQVLQSKPPKMGPTAGRSVVVTADVAQAFMRLRSILSQNRVQKDVYSQRFHERPGLKRKRLASERHRRRFKEGFKRMVSIVMDMKAKGM</sequence>
<dbReference type="eggNOG" id="ENOG502SYGP">
    <property type="taxonomic scope" value="Eukaryota"/>
</dbReference>
<evidence type="ECO:0000313" key="5">
    <source>
        <dbReference type="EMBL" id="CCX16401.1"/>
    </source>
</evidence>
<dbReference type="GO" id="GO:0005763">
    <property type="term" value="C:mitochondrial small ribosomal subunit"/>
    <property type="evidence" value="ECO:0007669"/>
    <property type="project" value="TreeGrafter"/>
</dbReference>
<proteinExistence type="inferred from homology"/>
<evidence type="ECO:0000256" key="4">
    <source>
        <dbReference type="SAM" id="MobiDB-lite"/>
    </source>
</evidence>
<accession>U4LI81</accession>
<organism evidence="5 6">
    <name type="scientific">Pyronema omphalodes (strain CBS 100304)</name>
    <name type="common">Pyronema confluens</name>
    <dbReference type="NCBI Taxonomy" id="1076935"/>
    <lineage>
        <taxon>Eukaryota</taxon>
        <taxon>Fungi</taxon>
        <taxon>Dikarya</taxon>
        <taxon>Ascomycota</taxon>
        <taxon>Pezizomycotina</taxon>
        <taxon>Pezizomycetes</taxon>
        <taxon>Pezizales</taxon>
        <taxon>Pyronemataceae</taxon>
        <taxon>Pyronema</taxon>
    </lineage>
</organism>
<dbReference type="Proteomes" id="UP000018144">
    <property type="component" value="Unassembled WGS sequence"/>
</dbReference>
<keyword evidence="3" id="KW-0687">Ribonucleoprotein</keyword>
<evidence type="ECO:0000256" key="2">
    <source>
        <dbReference type="ARBA" id="ARBA00022980"/>
    </source>
</evidence>
<evidence type="ECO:0000256" key="1">
    <source>
        <dbReference type="ARBA" id="ARBA00006640"/>
    </source>
</evidence>
<dbReference type="InterPro" id="IPR001911">
    <property type="entry name" value="Ribosomal_bS21"/>
</dbReference>
<dbReference type="GO" id="GO:0003735">
    <property type="term" value="F:structural constituent of ribosome"/>
    <property type="evidence" value="ECO:0007669"/>
    <property type="project" value="InterPro"/>
</dbReference>
<dbReference type="EMBL" id="HF936391">
    <property type="protein sequence ID" value="CCX16401.1"/>
    <property type="molecule type" value="Genomic_DNA"/>
</dbReference>
<evidence type="ECO:0000313" key="6">
    <source>
        <dbReference type="Proteomes" id="UP000018144"/>
    </source>
</evidence>
<reference evidence="5 6" key="1">
    <citation type="journal article" date="2013" name="PLoS Genet.">
        <title>The genome and development-dependent transcriptomes of Pyronema confluens: a window into fungal evolution.</title>
        <authorList>
            <person name="Traeger S."/>
            <person name="Altegoer F."/>
            <person name="Freitag M."/>
            <person name="Gabaldon T."/>
            <person name="Kempken F."/>
            <person name="Kumar A."/>
            <person name="Marcet-Houben M."/>
            <person name="Poggeler S."/>
            <person name="Stajich J.E."/>
            <person name="Nowrousian M."/>
        </authorList>
    </citation>
    <scope>NUCLEOTIDE SEQUENCE [LARGE SCALE GENOMIC DNA]</scope>
    <source>
        <strain evidence="6">CBS 100304</strain>
        <tissue evidence="5">Vegetative mycelium</tissue>
    </source>
</reference>
<feature type="region of interest" description="Disordered" evidence="4">
    <location>
        <begin position="54"/>
        <end position="73"/>
    </location>
</feature>
<name>U4LI81_PYROM</name>
<protein>
    <submittedName>
        <fullName evidence="5">Similar to 37S ribosomal protein MRP21, mitochondrial acc. no. P38175</fullName>
    </submittedName>
</protein>
<dbReference type="PANTHER" id="PTHR41237:SF1">
    <property type="entry name" value="SMALL RIBOSOMAL SUBUNIT PROTEIN BS21M"/>
    <property type="match status" value="1"/>
</dbReference>
<dbReference type="OMA" id="HERWIKR"/>
<dbReference type="Pfam" id="PF01165">
    <property type="entry name" value="Ribosomal_S21"/>
    <property type="match status" value="1"/>
</dbReference>
<dbReference type="GO" id="GO:0070124">
    <property type="term" value="P:mitochondrial translational initiation"/>
    <property type="evidence" value="ECO:0007669"/>
    <property type="project" value="TreeGrafter"/>
</dbReference>
<dbReference type="STRING" id="1076935.U4LI81"/>
<comment type="similarity">
    <text evidence="1">Belongs to the bacterial ribosomal protein bS21 family.</text>
</comment>